<dbReference type="AlphaFoldDB" id="A0A1Q9DSY2"/>
<evidence type="ECO:0000313" key="3">
    <source>
        <dbReference type="Proteomes" id="UP000186817"/>
    </source>
</evidence>
<proteinExistence type="predicted"/>
<protein>
    <submittedName>
        <fullName evidence="2">Uncharacterized protein</fullName>
    </submittedName>
</protein>
<feature type="region of interest" description="Disordered" evidence="1">
    <location>
        <begin position="35"/>
        <end position="74"/>
    </location>
</feature>
<dbReference type="EMBL" id="LSRX01000402">
    <property type="protein sequence ID" value="OLP98285.1"/>
    <property type="molecule type" value="Genomic_DNA"/>
</dbReference>
<accession>A0A1Q9DSY2</accession>
<feature type="compositionally biased region" description="Acidic residues" evidence="1">
    <location>
        <begin position="39"/>
        <end position="74"/>
    </location>
</feature>
<dbReference type="Proteomes" id="UP000186817">
    <property type="component" value="Unassembled WGS sequence"/>
</dbReference>
<comment type="caution">
    <text evidence="2">The sequence shown here is derived from an EMBL/GenBank/DDBJ whole genome shotgun (WGS) entry which is preliminary data.</text>
</comment>
<evidence type="ECO:0000256" key="1">
    <source>
        <dbReference type="SAM" id="MobiDB-lite"/>
    </source>
</evidence>
<keyword evidence="3" id="KW-1185">Reference proteome</keyword>
<name>A0A1Q9DSY2_SYMMI</name>
<gene>
    <name evidence="2" type="ORF">AK812_SmicGene19276</name>
</gene>
<sequence length="101" mass="11089">MYVHPSFSSAQLPIQSASQSGARFVTATSIVRKGRAITDEDDGTDGHDYDDDDDDDDGDDDDDSGDDDDMQDADDDRLTVLNMMVAQKKMLLIVMVVAKQK</sequence>
<evidence type="ECO:0000313" key="2">
    <source>
        <dbReference type="EMBL" id="OLP98285.1"/>
    </source>
</evidence>
<reference evidence="2 3" key="1">
    <citation type="submission" date="2016-02" db="EMBL/GenBank/DDBJ databases">
        <title>Genome analysis of coral dinoflagellate symbionts highlights evolutionary adaptations to a symbiotic lifestyle.</title>
        <authorList>
            <person name="Aranda M."/>
            <person name="Li Y."/>
            <person name="Liew Y.J."/>
            <person name="Baumgarten S."/>
            <person name="Simakov O."/>
            <person name="Wilson M."/>
            <person name="Piel J."/>
            <person name="Ashoor H."/>
            <person name="Bougouffa S."/>
            <person name="Bajic V.B."/>
            <person name="Ryu T."/>
            <person name="Ravasi T."/>
            <person name="Bayer T."/>
            <person name="Micklem G."/>
            <person name="Kim H."/>
            <person name="Bhak J."/>
            <person name="Lajeunesse T.C."/>
            <person name="Voolstra C.R."/>
        </authorList>
    </citation>
    <scope>NUCLEOTIDE SEQUENCE [LARGE SCALE GENOMIC DNA]</scope>
    <source>
        <strain evidence="2 3">CCMP2467</strain>
    </source>
</reference>
<organism evidence="2 3">
    <name type="scientific">Symbiodinium microadriaticum</name>
    <name type="common">Dinoflagellate</name>
    <name type="synonym">Zooxanthella microadriatica</name>
    <dbReference type="NCBI Taxonomy" id="2951"/>
    <lineage>
        <taxon>Eukaryota</taxon>
        <taxon>Sar</taxon>
        <taxon>Alveolata</taxon>
        <taxon>Dinophyceae</taxon>
        <taxon>Suessiales</taxon>
        <taxon>Symbiodiniaceae</taxon>
        <taxon>Symbiodinium</taxon>
    </lineage>
</organism>
<feature type="region of interest" description="Disordered" evidence="1">
    <location>
        <begin position="1"/>
        <end position="23"/>
    </location>
</feature>